<organism evidence="1 2">
    <name type="scientific">Octopus vulgaris</name>
    <name type="common">Common octopus</name>
    <dbReference type="NCBI Taxonomy" id="6645"/>
    <lineage>
        <taxon>Eukaryota</taxon>
        <taxon>Metazoa</taxon>
        <taxon>Spiralia</taxon>
        <taxon>Lophotrochozoa</taxon>
        <taxon>Mollusca</taxon>
        <taxon>Cephalopoda</taxon>
        <taxon>Coleoidea</taxon>
        <taxon>Octopodiformes</taxon>
        <taxon>Octopoda</taxon>
        <taxon>Incirrata</taxon>
        <taxon>Octopodidae</taxon>
        <taxon>Octopus</taxon>
    </lineage>
</organism>
<dbReference type="AlphaFoldDB" id="A0AA36AFU5"/>
<evidence type="ECO:0000313" key="2">
    <source>
        <dbReference type="Proteomes" id="UP001162480"/>
    </source>
</evidence>
<protein>
    <submittedName>
        <fullName evidence="1">Uncharacterized protein</fullName>
    </submittedName>
</protein>
<sequence length="112" mass="12836">MCEYEAFLLLLPYNKELEGSEMNLLILEKACLIGTNKATLQNACDITEEEDLDRMIDQVKTADANSMHSKAFDSIRRDKILKILRIYGIPEELILAIAKTYEKIRALTEKLN</sequence>
<dbReference type="EMBL" id="OX597814">
    <property type="protein sequence ID" value="CAI9715360.1"/>
    <property type="molecule type" value="Genomic_DNA"/>
</dbReference>
<accession>A0AA36AFU5</accession>
<gene>
    <name evidence="1" type="ORF">OCTVUL_1B020957</name>
</gene>
<reference evidence="1" key="1">
    <citation type="submission" date="2023-08" db="EMBL/GenBank/DDBJ databases">
        <authorList>
            <person name="Alioto T."/>
            <person name="Alioto T."/>
            <person name="Gomez Garrido J."/>
        </authorList>
    </citation>
    <scope>NUCLEOTIDE SEQUENCE</scope>
</reference>
<proteinExistence type="predicted"/>
<keyword evidence="2" id="KW-1185">Reference proteome</keyword>
<evidence type="ECO:0000313" key="1">
    <source>
        <dbReference type="EMBL" id="CAI9715360.1"/>
    </source>
</evidence>
<name>A0AA36AFU5_OCTVU</name>
<dbReference type="Proteomes" id="UP001162480">
    <property type="component" value="Chromosome 1"/>
</dbReference>